<evidence type="ECO:0000313" key="2">
    <source>
        <dbReference type="Proteomes" id="UP000033710"/>
    </source>
</evidence>
<comment type="caution">
    <text evidence="1">The sequence shown here is derived from an EMBL/GenBank/DDBJ whole genome shotgun (WGS) entry which is preliminary data.</text>
</comment>
<dbReference type="KEGG" id="ssck:SPSK_04722"/>
<reference evidence="1 2" key="2">
    <citation type="journal article" date="2015" name="Eukaryot. Cell">
        <title>Asexual propagation of a virulent clone complex in a human and feline outbreak of sporotrichosis.</title>
        <authorList>
            <person name="Teixeira Mde M."/>
            <person name="Rodrigues A.M."/>
            <person name="Tsui C.K."/>
            <person name="de Almeida L.G."/>
            <person name="Van Diepeningen A.D."/>
            <person name="van den Ende B.G."/>
            <person name="Fernandes G.F."/>
            <person name="Kano R."/>
            <person name="Hamelin R.C."/>
            <person name="Lopes-Bezerra L.M."/>
            <person name="Vasconcelos A.T."/>
            <person name="de Hoog S."/>
            <person name="de Camargo Z.P."/>
            <person name="Felipe M.S."/>
        </authorList>
    </citation>
    <scope>NUCLEOTIDE SEQUENCE [LARGE SCALE GENOMIC DNA]</scope>
    <source>
        <strain evidence="1 2">1099-18</strain>
    </source>
</reference>
<sequence>MCMGATCPTCCKLLRPVGRLCRLPPAFSPYSSASTFTIDNIHLPAKQTWRGCGRHIPQALSGVPETEWCACTPKVTVDGKEYPPAAGTGTAAST</sequence>
<gene>
    <name evidence="1" type="ORF">SPSK_04722</name>
</gene>
<dbReference type="EMBL" id="AXCR01000010">
    <property type="protein sequence ID" value="KJR83254.1"/>
    <property type="molecule type" value="Genomic_DNA"/>
</dbReference>
<reference evidence="1 2" key="1">
    <citation type="journal article" date="2014" name="BMC Genomics">
        <title>Comparative genomics of the major fungal agents of human and animal Sporotrichosis: Sporothrix schenckii and Sporothrix brasiliensis.</title>
        <authorList>
            <person name="Teixeira M.M."/>
            <person name="de Almeida L.G."/>
            <person name="Kubitschek-Barreira P."/>
            <person name="Alves F.L."/>
            <person name="Kioshima E.S."/>
            <person name="Abadio A.K."/>
            <person name="Fernandes L."/>
            <person name="Derengowski L.S."/>
            <person name="Ferreira K.S."/>
            <person name="Souza R.C."/>
            <person name="Ruiz J.C."/>
            <person name="de Andrade N.C."/>
            <person name="Paes H.C."/>
            <person name="Nicola A.M."/>
            <person name="Albuquerque P."/>
            <person name="Gerber A.L."/>
            <person name="Martins V.P."/>
            <person name="Peconick L.D."/>
            <person name="Neto A.V."/>
            <person name="Chaucanez C.B."/>
            <person name="Silva P.A."/>
            <person name="Cunha O.L."/>
            <person name="de Oliveira F.F."/>
            <person name="dos Santos T.C."/>
            <person name="Barros A.L."/>
            <person name="Soares M.A."/>
            <person name="de Oliveira L.M."/>
            <person name="Marini M.M."/>
            <person name="Villalobos-Duno H."/>
            <person name="Cunha M.M."/>
            <person name="de Hoog S."/>
            <person name="da Silveira J.F."/>
            <person name="Henrissat B."/>
            <person name="Nino-Vega G.A."/>
            <person name="Cisalpino P.S."/>
            <person name="Mora-Montes H.M."/>
            <person name="Almeida S.R."/>
            <person name="Stajich J.E."/>
            <person name="Lopes-Bezerra L.M."/>
            <person name="Vasconcelos A.T."/>
            <person name="Felipe M.S."/>
        </authorList>
    </citation>
    <scope>NUCLEOTIDE SEQUENCE [LARGE SCALE GENOMIC DNA]</scope>
    <source>
        <strain evidence="1 2">1099-18</strain>
    </source>
</reference>
<dbReference type="AlphaFoldDB" id="A0A0F2M2D2"/>
<dbReference type="GeneID" id="27666796"/>
<dbReference type="RefSeq" id="XP_016585930.1">
    <property type="nucleotide sequence ID" value="XM_016731519.1"/>
</dbReference>
<dbReference type="OrthoDB" id="88410at2759"/>
<evidence type="ECO:0000313" key="1">
    <source>
        <dbReference type="EMBL" id="KJR83254.1"/>
    </source>
</evidence>
<dbReference type="Proteomes" id="UP000033710">
    <property type="component" value="Unassembled WGS sequence"/>
</dbReference>
<name>A0A0F2M2D2_SPOSC</name>
<dbReference type="VEuPathDB" id="FungiDB:SPSK_04722"/>
<protein>
    <submittedName>
        <fullName evidence="1">Uncharacterized protein</fullName>
    </submittedName>
</protein>
<organism evidence="1 2">
    <name type="scientific">Sporothrix schenckii 1099-18</name>
    <dbReference type="NCBI Taxonomy" id="1397361"/>
    <lineage>
        <taxon>Eukaryota</taxon>
        <taxon>Fungi</taxon>
        <taxon>Dikarya</taxon>
        <taxon>Ascomycota</taxon>
        <taxon>Pezizomycotina</taxon>
        <taxon>Sordariomycetes</taxon>
        <taxon>Sordariomycetidae</taxon>
        <taxon>Ophiostomatales</taxon>
        <taxon>Ophiostomataceae</taxon>
        <taxon>Sporothrix</taxon>
    </lineage>
</organism>
<accession>A0A0F2M2D2</accession>
<proteinExistence type="predicted"/>